<evidence type="ECO:0000256" key="9">
    <source>
        <dbReference type="ARBA" id="ARBA00023306"/>
    </source>
</evidence>
<keyword evidence="5 14" id="KW-0175">Coiled coil</keyword>
<sequence>MSLFVRSSKLTRIFVGKSYCHTSINEKTIIGTKLNPRHKNIAEGKINPIQYDWEKEVSQLRERFGTYGLASGVDLSHLWPTVEEINEIQACKMYSPFKDVLEMAKLEGEKKEKELNERMKTLEENEKMYSEKASEK</sequence>
<dbReference type="Proteomes" id="UP000035680">
    <property type="component" value="Unassembled WGS sequence"/>
</dbReference>
<comment type="function">
    <text evidence="13">Acts as a negative regulator of G1 to S cell cycle phase progression by inhibiting cyclin-dependent kinases. Inhibitory effects are additive with GADD45 proteins but also occur in the absence of GADD45 proteins. Acts as a repressor of the orphan nuclear receptor NR4A1 by inhibiting AB domain-mediated transcriptional activity. May be involved in the hormone-mediated regulation of NR4A1 transcriptional activity. May play a role in mitochondrial protein synthesis.</text>
</comment>
<dbReference type="Gene3D" id="6.10.280.120">
    <property type="entry name" value="Growth arrest and DNA-damage-inducible proteins-interacting protein 1"/>
    <property type="match status" value="1"/>
</dbReference>
<dbReference type="AlphaFoldDB" id="A0A0K0G157"/>
<dbReference type="GO" id="GO:0005739">
    <property type="term" value="C:mitochondrion"/>
    <property type="evidence" value="ECO:0007669"/>
    <property type="project" value="UniProtKB-SubCell"/>
</dbReference>
<feature type="coiled-coil region" evidence="14">
    <location>
        <begin position="105"/>
        <end position="132"/>
    </location>
</feature>
<keyword evidence="15" id="KW-1185">Reference proteome</keyword>
<comment type="similarity">
    <text evidence="3">Belongs to the mitochondrion-specific ribosomal protein mL64 family.</text>
</comment>
<evidence type="ECO:0000313" key="16">
    <source>
        <dbReference type="WBParaSite" id="SVE_1844400.1"/>
    </source>
</evidence>
<dbReference type="GO" id="GO:0005840">
    <property type="term" value="C:ribosome"/>
    <property type="evidence" value="ECO:0007669"/>
    <property type="project" value="UniProtKB-KW"/>
</dbReference>
<evidence type="ECO:0000256" key="14">
    <source>
        <dbReference type="SAM" id="Coils"/>
    </source>
</evidence>
<protein>
    <recommendedName>
        <fullName evidence="11">Large ribosomal subunit protein mL64</fullName>
    </recommendedName>
    <alternativeName>
        <fullName evidence="10">39S ribosomal protein L59, mitochondrial</fullName>
    </alternativeName>
    <alternativeName>
        <fullName evidence="12">Growth arrest and DNA damage-inducible proteins-interacting protein 1</fullName>
    </alternativeName>
</protein>
<comment type="subcellular location">
    <subcellularLocation>
        <location evidence="2">Mitochondrion</location>
    </subcellularLocation>
    <subcellularLocation>
        <location evidence="1">Nucleus</location>
    </subcellularLocation>
</comment>
<evidence type="ECO:0000256" key="4">
    <source>
        <dbReference type="ARBA" id="ARBA00022980"/>
    </source>
</evidence>
<dbReference type="GO" id="GO:0005634">
    <property type="term" value="C:nucleus"/>
    <property type="evidence" value="ECO:0007669"/>
    <property type="project" value="UniProtKB-SubCell"/>
</dbReference>
<name>A0A0K0G157_STRVS</name>
<dbReference type="Pfam" id="PF10147">
    <property type="entry name" value="CR6_interact"/>
    <property type="match status" value="1"/>
</dbReference>
<dbReference type="PANTHER" id="PTHR31761">
    <property type="entry name" value="GROWTH ARREST AND DNA DAMAGE-INDUCIBLE PROTEINS-INTERACTING PROTEIN 1 GADD45GIP1"/>
    <property type="match status" value="1"/>
</dbReference>
<keyword evidence="9" id="KW-0131">Cell cycle</keyword>
<evidence type="ECO:0000256" key="5">
    <source>
        <dbReference type="ARBA" id="ARBA00023054"/>
    </source>
</evidence>
<dbReference type="GO" id="GO:1990904">
    <property type="term" value="C:ribonucleoprotein complex"/>
    <property type="evidence" value="ECO:0007669"/>
    <property type="project" value="UniProtKB-KW"/>
</dbReference>
<keyword evidence="7" id="KW-0539">Nucleus</keyword>
<evidence type="ECO:0000256" key="7">
    <source>
        <dbReference type="ARBA" id="ARBA00023242"/>
    </source>
</evidence>
<evidence type="ECO:0000256" key="12">
    <source>
        <dbReference type="ARBA" id="ARBA00035485"/>
    </source>
</evidence>
<evidence type="ECO:0000256" key="11">
    <source>
        <dbReference type="ARBA" id="ARBA00035184"/>
    </source>
</evidence>
<keyword evidence="4" id="KW-0689">Ribosomal protein</keyword>
<evidence type="ECO:0000256" key="2">
    <source>
        <dbReference type="ARBA" id="ARBA00004173"/>
    </source>
</evidence>
<dbReference type="InterPro" id="IPR043035">
    <property type="entry name" value="Ribosomal_mL64_sf"/>
</dbReference>
<dbReference type="STRING" id="75913.A0A0K0G157"/>
<reference evidence="16" key="2">
    <citation type="submission" date="2015-08" db="UniProtKB">
        <authorList>
            <consortium name="WormBaseParasite"/>
        </authorList>
    </citation>
    <scope>IDENTIFICATION</scope>
</reference>
<evidence type="ECO:0000313" key="15">
    <source>
        <dbReference type="Proteomes" id="UP000035680"/>
    </source>
</evidence>
<dbReference type="PANTHER" id="PTHR31761:SF1">
    <property type="entry name" value="LARGE RIBOSOMAL SUBUNIT PROTEIN ML64"/>
    <property type="match status" value="1"/>
</dbReference>
<evidence type="ECO:0000256" key="13">
    <source>
        <dbReference type="ARBA" id="ARBA00060144"/>
    </source>
</evidence>
<evidence type="ECO:0000256" key="3">
    <source>
        <dbReference type="ARBA" id="ARBA00005421"/>
    </source>
</evidence>
<evidence type="ECO:0000256" key="6">
    <source>
        <dbReference type="ARBA" id="ARBA00023128"/>
    </source>
</evidence>
<evidence type="ECO:0000256" key="1">
    <source>
        <dbReference type="ARBA" id="ARBA00004123"/>
    </source>
</evidence>
<evidence type="ECO:0000256" key="10">
    <source>
        <dbReference type="ARBA" id="ARBA00030700"/>
    </source>
</evidence>
<evidence type="ECO:0000256" key="8">
    <source>
        <dbReference type="ARBA" id="ARBA00023274"/>
    </source>
</evidence>
<organism evidence="15 16">
    <name type="scientific">Strongyloides venezuelensis</name>
    <name type="common">Threadworm</name>
    <dbReference type="NCBI Taxonomy" id="75913"/>
    <lineage>
        <taxon>Eukaryota</taxon>
        <taxon>Metazoa</taxon>
        <taxon>Ecdysozoa</taxon>
        <taxon>Nematoda</taxon>
        <taxon>Chromadorea</taxon>
        <taxon>Rhabditida</taxon>
        <taxon>Tylenchina</taxon>
        <taxon>Panagrolaimomorpha</taxon>
        <taxon>Strongyloidoidea</taxon>
        <taxon>Strongyloididae</taxon>
        <taxon>Strongyloides</taxon>
    </lineage>
</organism>
<proteinExistence type="inferred from homology"/>
<dbReference type="WBParaSite" id="SVE_1844400.1">
    <property type="protein sequence ID" value="SVE_1844400.1"/>
    <property type="gene ID" value="SVE_1844400"/>
</dbReference>
<dbReference type="InterPro" id="IPR018472">
    <property type="entry name" value="Ribosomal_mL64"/>
</dbReference>
<reference evidence="15" key="1">
    <citation type="submission" date="2014-07" db="EMBL/GenBank/DDBJ databases">
        <authorList>
            <person name="Martin A.A"/>
            <person name="De Silva N."/>
        </authorList>
    </citation>
    <scope>NUCLEOTIDE SEQUENCE</scope>
</reference>
<keyword evidence="6" id="KW-0496">Mitochondrion</keyword>
<keyword evidence="8" id="KW-0687">Ribonucleoprotein</keyword>
<accession>A0A0K0G157</accession>